<keyword evidence="2" id="KW-1185">Reference proteome</keyword>
<organism evidence="1 2">
    <name type="scientific">Klebsiella phage vB_KpnS-VAC110</name>
    <dbReference type="NCBI Taxonomy" id="2914021"/>
    <lineage>
        <taxon>Viruses</taxon>
        <taxon>Duplodnaviria</taxon>
        <taxon>Heunggongvirae</taxon>
        <taxon>Uroviricota</taxon>
        <taxon>Caudoviricetes</taxon>
        <taxon>Drexlerviridae</taxon>
        <taxon>Webervirus</taxon>
        <taxon>Webervirus VAC110</taxon>
    </lineage>
</organism>
<evidence type="ECO:0000313" key="2">
    <source>
        <dbReference type="Proteomes" id="UP001055373"/>
    </source>
</evidence>
<dbReference type="EMBL" id="OM032871">
    <property type="protein sequence ID" value="UKL59190.1"/>
    <property type="molecule type" value="Genomic_DNA"/>
</dbReference>
<reference evidence="1" key="1">
    <citation type="submission" date="2021-12" db="EMBL/GenBank/DDBJ databases">
        <authorList>
            <person name="Bleriot I."/>
            <person name="Blasco L."/>
            <person name="Pacios O."/>
            <person name="Fernandez-Garcia L."/>
            <person name="Ambroa A."/>
            <person name="Lopez M."/>
            <person name="Ortiz-Cartagena C."/>
            <person name="Fernandez-Cuenca F."/>
            <person name="Oteo J."/>
            <person name="Pascual A."/>
            <person name="Martinez-Martinez L."/>
            <person name="Domingo-Calap P."/>
            <person name="Tomas M."/>
        </authorList>
    </citation>
    <scope>NUCLEOTIDE SEQUENCE</scope>
</reference>
<name>A0A976QXL0_9CAUD</name>
<accession>A0A976QXL0</accession>
<protein>
    <submittedName>
        <fullName evidence="1">Uncharacterized protein</fullName>
    </submittedName>
</protein>
<sequence>MNHRCEKKGPIGPFFLMLSGDAYISYRKKVGVFSSTPFFGLR</sequence>
<dbReference type="Proteomes" id="UP001055373">
    <property type="component" value="Segment"/>
</dbReference>
<evidence type="ECO:0000313" key="1">
    <source>
        <dbReference type="EMBL" id="UKL59190.1"/>
    </source>
</evidence>
<proteinExistence type="predicted"/>